<name>A0A8J3RTB1_9ACTN</name>
<dbReference type="GO" id="GO:0072330">
    <property type="term" value="P:monocarboxylic acid biosynthetic process"/>
    <property type="evidence" value="ECO:0007669"/>
    <property type="project" value="UniProtKB-ARBA"/>
</dbReference>
<dbReference type="CDD" id="cd19531">
    <property type="entry name" value="LCL_NRPS-like"/>
    <property type="match status" value="1"/>
</dbReference>
<keyword evidence="7" id="KW-1185">Reference proteome</keyword>
<dbReference type="Gene3D" id="3.30.559.30">
    <property type="entry name" value="Nonribosomal peptide synthetase, condensation domain"/>
    <property type="match status" value="1"/>
</dbReference>
<evidence type="ECO:0000313" key="6">
    <source>
        <dbReference type="EMBL" id="GIH80819.1"/>
    </source>
</evidence>
<dbReference type="Gene3D" id="3.40.50.12780">
    <property type="entry name" value="N-terminal domain of ligase-like"/>
    <property type="match status" value="1"/>
</dbReference>
<dbReference type="SMART" id="SM00823">
    <property type="entry name" value="PKS_PP"/>
    <property type="match status" value="1"/>
</dbReference>
<dbReference type="InterPro" id="IPR010071">
    <property type="entry name" value="AA_adenyl_dom"/>
</dbReference>
<dbReference type="Pfam" id="PF00501">
    <property type="entry name" value="AMP-binding"/>
    <property type="match status" value="1"/>
</dbReference>
<dbReference type="InterPro" id="IPR042099">
    <property type="entry name" value="ANL_N_sf"/>
</dbReference>
<dbReference type="RefSeq" id="WP_203895238.1">
    <property type="nucleotide sequence ID" value="NZ_BOOH01000064.1"/>
</dbReference>
<dbReference type="PANTHER" id="PTHR45527:SF1">
    <property type="entry name" value="FATTY ACID SYNTHASE"/>
    <property type="match status" value="1"/>
</dbReference>
<dbReference type="PROSITE" id="PS00455">
    <property type="entry name" value="AMP_BINDING"/>
    <property type="match status" value="1"/>
</dbReference>
<feature type="region of interest" description="Disordered" evidence="4">
    <location>
        <begin position="604"/>
        <end position="642"/>
    </location>
</feature>
<dbReference type="EMBL" id="BOOH01000064">
    <property type="protein sequence ID" value="GIH80819.1"/>
    <property type="molecule type" value="Genomic_DNA"/>
</dbReference>
<protein>
    <recommendedName>
        <fullName evidence="5">Carrier domain-containing protein</fullName>
    </recommendedName>
</protein>
<dbReference type="GO" id="GO:0008610">
    <property type="term" value="P:lipid biosynthetic process"/>
    <property type="evidence" value="ECO:0007669"/>
    <property type="project" value="UniProtKB-ARBA"/>
</dbReference>
<evidence type="ECO:0000256" key="3">
    <source>
        <dbReference type="ARBA" id="ARBA00022553"/>
    </source>
</evidence>
<organism evidence="6 7">
    <name type="scientific">Planobispora longispora</name>
    <dbReference type="NCBI Taxonomy" id="28887"/>
    <lineage>
        <taxon>Bacteria</taxon>
        <taxon>Bacillati</taxon>
        <taxon>Actinomycetota</taxon>
        <taxon>Actinomycetes</taxon>
        <taxon>Streptosporangiales</taxon>
        <taxon>Streptosporangiaceae</taxon>
        <taxon>Planobispora</taxon>
    </lineage>
</organism>
<dbReference type="Gene3D" id="3.30.300.30">
    <property type="match status" value="1"/>
</dbReference>
<feature type="domain" description="Carrier" evidence="5">
    <location>
        <begin position="1000"/>
        <end position="1075"/>
    </location>
</feature>
<dbReference type="GO" id="GO:0009366">
    <property type="term" value="C:enterobactin synthetase complex"/>
    <property type="evidence" value="ECO:0007669"/>
    <property type="project" value="TreeGrafter"/>
</dbReference>
<dbReference type="GO" id="GO:0047527">
    <property type="term" value="F:2,3-dihydroxybenzoate-serine ligase activity"/>
    <property type="evidence" value="ECO:0007669"/>
    <property type="project" value="TreeGrafter"/>
</dbReference>
<dbReference type="InterPro" id="IPR036736">
    <property type="entry name" value="ACP-like_sf"/>
</dbReference>
<dbReference type="Gene3D" id="3.30.559.10">
    <property type="entry name" value="Chloramphenicol acetyltransferase-like domain"/>
    <property type="match status" value="1"/>
</dbReference>
<dbReference type="InterPro" id="IPR009081">
    <property type="entry name" value="PP-bd_ACP"/>
</dbReference>
<comment type="cofactor">
    <cofactor evidence="1">
        <name>pantetheine 4'-phosphate</name>
        <dbReference type="ChEBI" id="CHEBI:47942"/>
    </cofactor>
</comment>
<dbReference type="GO" id="GO:0005829">
    <property type="term" value="C:cytosol"/>
    <property type="evidence" value="ECO:0007669"/>
    <property type="project" value="TreeGrafter"/>
</dbReference>
<sequence length="1095" mass="117264">MTDILREELVQARLAGIRSGRRATIPRAPRGGPLPPSFGQRRLWVLERLDPDGGEYLVPTVMRMPPSLDPELVRGAWQALVDRHEALRTRYVVVGDEPMQVIDDTGAIDFEFRELTEDAALRWAEEASGEPFALDREWPVRVRLARLPAGDHLLVVVLHHIACDAWSNGVLGEEFGTVYTALAAGVPADLPELPVQYADYAVWQRERLTGELREQILGYWRDRLDGLPRLRLPLDRPRPPMRGGTGGTVPFHVRADVAERLRAIAEEHDATLYMVLLAAFQALIGRYCGTRDVVVGTVVCGRTRPEVDRMVGFLVNTLVVRTNWRPDADFHALVGLTRTAVLGALDNQDLPFEQLVEELQPERDPSRMPLFDVMFGSQTDDSLRVGLDELAATQVVPDSPVAKFDLSGYVEDVADGTLLGRLEFATQIFDRATVAGMAARYVRLLELVAADPATKVALADVFDEASVVEGRPAPDAPLVLDAFEAQARATPAATAVAFSGGTTTYAELDARAERVARVLRGRGAGPESVVGVNLLRHEHLLPAMLGCWKAGAAYVPLDPAFPVERRRLMLADAGAAVVLAEPITDDLTGTPGLDVVSMPGVMAGADEGTEEGAETASAADAGRDAGPETGAGNPATGGRRPLDPDSLAYVIYTSGSTGRPKGVMVSHGSLAGYTEHAAAYLRGDGGVPLFLSVAFDISVPALYPPLVTGRQVTMLPDDLDLAALGRALADTAPHAFIDLTPSHLELLCHQLGPADAARLTGLFVAGGQALPYAHVRSWWELDTSTPIVNEYGPTEATVGCLRHPVDDPPDPADGVVPVGTPIPGVVVHVVDEELQPVPPGIEGELCVAGPYLARGYLGSPGLTAERFVPAPGGGRLYRTGDLAVLSGGVLEFRGRIDDQVKIRGYRIEPGEIAAVLRGHPRVRDAAVVPREQPGGVRLVAYAVGETTFEELLAHCRGKLPEYMVPAAFVTLEALPLTPHGKLDTAALPDPDPVRAAEYRAPDTETEEIVAELWTEILGGDPPGAHDDFFAAGGDSVSAIRMIGGIRDSFDVDVPFRTFFAGPTVAALAAAVEAAVRAEIQEMTRAELLAYGEEQA</sequence>
<dbReference type="PROSITE" id="PS50075">
    <property type="entry name" value="CARRIER"/>
    <property type="match status" value="1"/>
</dbReference>
<dbReference type="InterPro" id="IPR045851">
    <property type="entry name" value="AMP-bd_C_sf"/>
</dbReference>
<evidence type="ECO:0000256" key="1">
    <source>
        <dbReference type="ARBA" id="ARBA00001957"/>
    </source>
</evidence>
<dbReference type="Pfam" id="PF13193">
    <property type="entry name" value="AMP-binding_C"/>
    <property type="match status" value="1"/>
</dbReference>
<comment type="caution">
    <text evidence="6">The sequence shown here is derived from an EMBL/GenBank/DDBJ whole genome shotgun (WGS) entry which is preliminary data.</text>
</comment>
<keyword evidence="3" id="KW-0597">Phosphoprotein</keyword>
<dbReference type="InterPro" id="IPR020459">
    <property type="entry name" value="AMP-binding"/>
</dbReference>
<dbReference type="InterPro" id="IPR020806">
    <property type="entry name" value="PKS_PP-bd"/>
</dbReference>
<dbReference type="PANTHER" id="PTHR45527">
    <property type="entry name" value="NONRIBOSOMAL PEPTIDE SYNTHETASE"/>
    <property type="match status" value="1"/>
</dbReference>
<dbReference type="CDD" id="cd05930">
    <property type="entry name" value="A_NRPS"/>
    <property type="match status" value="1"/>
</dbReference>
<dbReference type="InterPro" id="IPR023213">
    <property type="entry name" value="CAT-like_dom_sf"/>
</dbReference>
<dbReference type="InterPro" id="IPR001242">
    <property type="entry name" value="Condensation_dom"/>
</dbReference>
<dbReference type="AlphaFoldDB" id="A0A8J3RTB1"/>
<dbReference type="SUPFAM" id="SSF47336">
    <property type="entry name" value="ACP-like"/>
    <property type="match status" value="1"/>
</dbReference>
<dbReference type="Proteomes" id="UP000616724">
    <property type="component" value="Unassembled WGS sequence"/>
</dbReference>
<evidence type="ECO:0000313" key="7">
    <source>
        <dbReference type="Proteomes" id="UP000616724"/>
    </source>
</evidence>
<dbReference type="FunFam" id="3.30.300.30:FF:000010">
    <property type="entry name" value="Enterobactin synthetase component F"/>
    <property type="match status" value="1"/>
</dbReference>
<keyword evidence="2" id="KW-0596">Phosphopantetheine</keyword>
<dbReference type="NCBIfam" id="TIGR01733">
    <property type="entry name" value="AA-adenyl-dom"/>
    <property type="match status" value="1"/>
</dbReference>
<dbReference type="Pfam" id="PF00550">
    <property type="entry name" value="PP-binding"/>
    <property type="match status" value="1"/>
</dbReference>
<dbReference type="InterPro" id="IPR006162">
    <property type="entry name" value="Ppantetheine_attach_site"/>
</dbReference>
<dbReference type="GO" id="GO:0031177">
    <property type="term" value="F:phosphopantetheine binding"/>
    <property type="evidence" value="ECO:0007669"/>
    <property type="project" value="InterPro"/>
</dbReference>
<gene>
    <name evidence="6" type="ORF">Plo01_72480</name>
</gene>
<evidence type="ECO:0000259" key="5">
    <source>
        <dbReference type="PROSITE" id="PS50075"/>
    </source>
</evidence>
<dbReference type="Pfam" id="PF00668">
    <property type="entry name" value="Condensation"/>
    <property type="match status" value="1"/>
</dbReference>
<dbReference type="GO" id="GO:0009239">
    <property type="term" value="P:enterobactin biosynthetic process"/>
    <property type="evidence" value="ECO:0007669"/>
    <property type="project" value="TreeGrafter"/>
</dbReference>
<accession>A0A8J3RTB1</accession>
<evidence type="ECO:0000256" key="4">
    <source>
        <dbReference type="SAM" id="MobiDB-lite"/>
    </source>
</evidence>
<dbReference type="PRINTS" id="PR00154">
    <property type="entry name" value="AMPBINDING"/>
</dbReference>
<dbReference type="PROSITE" id="PS00012">
    <property type="entry name" value="PHOSPHOPANTETHEINE"/>
    <property type="match status" value="1"/>
</dbReference>
<dbReference type="InterPro" id="IPR025110">
    <property type="entry name" value="AMP-bd_C"/>
</dbReference>
<proteinExistence type="predicted"/>
<evidence type="ECO:0000256" key="2">
    <source>
        <dbReference type="ARBA" id="ARBA00022450"/>
    </source>
</evidence>
<dbReference type="GO" id="GO:0043041">
    <property type="term" value="P:amino acid activation for nonribosomal peptide biosynthetic process"/>
    <property type="evidence" value="ECO:0007669"/>
    <property type="project" value="TreeGrafter"/>
</dbReference>
<dbReference type="SUPFAM" id="SSF52777">
    <property type="entry name" value="CoA-dependent acyltransferases"/>
    <property type="match status" value="2"/>
</dbReference>
<dbReference type="SUPFAM" id="SSF56801">
    <property type="entry name" value="Acetyl-CoA synthetase-like"/>
    <property type="match status" value="1"/>
</dbReference>
<reference evidence="6 7" key="1">
    <citation type="submission" date="2021-01" db="EMBL/GenBank/DDBJ databases">
        <title>Whole genome shotgun sequence of Planobispora longispora NBRC 13918.</title>
        <authorList>
            <person name="Komaki H."/>
            <person name="Tamura T."/>
        </authorList>
    </citation>
    <scope>NUCLEOTIDE SEQUENCE [LARGE SCALE GENOMIC DNA]</scope>
    <source>
        <strain evidence="6 7">NBRC 13918</strain>
    </source>
</reference>
<dbReference type="Gene3D" id="1.10.1200.10">
    <property type="entry name" value="ACP-like"/>
    <property type="match status" value="1"/>
</dbReference>
<dbReference type="InterPro" id="IPR020845">
    <property type="entry name" value="AMP-binding_CS"/>
</dbReference>
<dbReference type="InterPro" id="IPR000873">
    <property type="entry name" value="AMP-dep_synth/lig_dom"/>
</dbReference>
<dbReference type="FunFam" id="1.10.1200.10:FF:000016">
    <property type="entry name" value="Non-ribosomal peptide synthase"/>
    <property type="match status" value="1"/>
</dbReference>